<dbReference type="InterPro" id="IPR009906">
    <property type="entry name" value="D-Glu_cyclase"/>
</dbReference>
<organism evidence="3">
    <name type="scientific">Leptocylindrus danicus</name>
    <dbReference type="NCBI Taxonomy" id="163516"/>
    <lineage>
        <taxon>Eukaryota</taxon>
        <taxon>Sar</taxon>
        <taxon>Stramenopiles</taxon>
        <taxon>Ochrophyta</taxon>
        <taxon>Bacillariophyta</taxon>
        <taxon>Coscinodiscophyceae</taxon>
        <taxon>Chaetocerotophycidae</taxon>
        <taxon>Leptocylindrales</taxon>
        <taxon>Leptocylindraceae</taxon>
        <taxon>Leptocylindrus</taxon>
    </lineage>
</organism>
<dbReference type="EMBL" id="HBGY01020031">
    <property type="protein sequence ID" value="CAD9588698.1"/>
    <property type="molecule type" value="Transcribed_RNA"/>
</dbReference>
<name>A0A7S2KY48_9STRA</name>
<dbReference type="SUPFAM" id="SSF160920">
    <property type="entry name" value="PSTPO5379-like"/>
    <property type="match status" value="1"/>
</dbReference>
<evidence type="ECO:0008006" key="4">
    <source>
        <dbReference type="Google" id="ProtNLM"/>
    </source>
</evidence>
<dbReference type="PANTHER" id="PTHR32022:SF10">
    <property type="entry name" value="D-GLUTAMATE CYCLASE, MITOCHONDRIAL"/>
    <property type="match status" value="1"/>
</dbReference>
<evidence type="ECO:0000313" key="3">
    <source>
        <dbReference type="EMBL" id="CAD9588698.1"/>
    </source>
</evidence>
<comment type="similarity">
    <text evidence="1">Belongs to the D-glutamate cyclase family.</text>
</comment>
<reference evidence="3" key="1">
    <citation type="submission" date="2021-01" db="EMBL/GenBank/DDBJ databases">
        <authorList>
            <person name="Corre E."/>
            <person name="Pelletier E."/>
            <person name="Niang G."/>
            <person name="Scheremetjew M."/>
            <person name="Finn R."/>
            <person name="Kale V."/>
            <person name="Holt S."/>
            <person name="Cochrane G."/>
            <person name="Meng A."/>
            <person name="Brown T."/>
            <person name="Cohen L."/>
        </authorList>
    </citation>
    <scope>NUCLEOTIDE SEQUENCE</scope>
    <source>
        <strain evidence="3">B650</strain>
    </source>
</reference>
<evidence type="ECO:0000256" key="1">
    <source>
        <dbReference type="ARBA" id="ARBA00007896"/>
    </source>
</evidence>
<dbReference type="InterPro" id="IPR038021">
    <property type="entry name" value="Putative_hydro-lyase"/>
</dbReference>
<dbReference type="PIRSF" id="PIRSF029755">
    <property type="entry name" value="UCP029755"/>
    <property type="match status" value="1"/>
</dbReference>
<dbReference type="FunFam" id="3.30.2040.10:FF:000001">
    <property type="entry name" value="D-glutamate cyclase, mitochondrial"/>
    <property type="match status" value="1"/>
</dbReference>
<keyword evidence="2" id="KW-0456">Lyase</keyword>
<dbReference type="NCBIfam" id="NF003969">
    <property type="entry name" value="PRK05463.1"/>
    <property type="match status" value="1"/>
</dbReference>
<dbReference type="PANTHER" id="PTHR32022">
    <property type="entry name" value="D-GLUTAMATE CYCLASE, MITOCHONDRIAL"/>
    <property type="match status" value="1"/>
</dbReference>
<dbReference type="InterPro" id="IPR016938">
    <property type="entry name" value="UPF0317"/>
</dbReference>
<protein>
    <recommendedName>
        <fullName evidence="4">DUF1445 domain-containing protein</fullName>
    </recommendedName>
</protein>
<gene>
    <name evidence="3" type="ORF">LDAN0321_LOCUS12649</name>
</gene>
<dbReference type="Gene3D" id="3.30.2040.10">
    <property type="entry name" value="PSTPO5379-like domain"/>
    <property type="match status" value="1"/>
</dbReference>
<sequence length="303" mass="33263">MNPQYGTPTNTPTPSQLQHLKLALPGALARSQASKGKKNNAARAGALTPLQFRHLVRSKHFTKPTNGQCPGYLQCNLVVLDKHDTAAFDFMLFCQRNRQACPLIEVVEGPIVDNDFVAEGADLRTDIPKYCIYRDGKLETEVEDATDYWPEESVAFLIGCSFTYDEALVSGGIPLRSAEEGKNVPMYRTNIACREAGSLRGNMVVSMKPIKARDVAKEVEITAKFPHAHGTPVCVGCPQAIGIHELDNPDWGDSIELRDDEVPVFHACGVTPQSILLESKVKFAITHAAGHMFVTDRLSEETV</sequence>
<evidence type="ECO:0000256" key="2">
    <source>
        <dbReference type="ARBA" id="ARBA00023239"/>
    </source>
</evidence>
<dbReference type="AlphaFoldDB" id="A0A7S2KY48"/>
<dbReference type="Gene3D" id="3.40.1640.10">
    <property type="entry name" value="PSTPO5379-like"/>
    <property type="match status" value="1"/>
</dbReference>
<dbReference type="GO" id="GO:0006536">
    <property type="term" value="P:glutamate metabolic process"/>
    <property type="evidence" value="ECO:0007669"/>
    <property type="project" value="TreeGrafter"/>
</dbReference>
<proteinExistence type="inferred from homology"/>
<dbReference type="Pfam" id="PF07286">
    <property type="entry name" value="D-Glu_cyclase"/>
    <property type="match status" value="1"/>
</dbReference>
<accession>A0A7S2KY48</accession>
<dbReference type="GO" id="GO:0047820">
    <property type="term" value="F:D-glutamate cyclase activity"/>
    <property type="evidence" value="ECO:0007669"/>
    <property type="project" value="TreeGrafter"/>
</dbReference>